<dbReference type="PANTHER" id="PTHR13976">
    <property type="entry name" value="HETEROGENEOUS NUCLEAR RIBONUCLEOPROTEIN-RELATED"/>
    <property type="match status" value="1"/>
</dbReference>
<name>A0A3Q3KRU3_MONAL</name>
<accession>A0A3Q3KRU3</accession>
<reference evidence="6" key="1">
    <citation type="submission" date="2025-08" db="UniProtKB">
        <authorList>
            <consortium name="Ensembl"/>
        </authorList>
    </citation>
    <scope>IDENTIFICATION</scope>
</reference>
<dbReference type="SMART" id="SM00360">
    <property type="entry name" value="RRM"/>
    <property type="match status" value="3"/>
</dbReference>
<dbReference type="Proteomes" id="UP000261600">
    <property type="component" value="Unplaced"/>
</dbReference>
<dbReference type="Gene3D" id="3.30.70.330">
    <property type="match status" value="3"/>
</dbReference>
<dbReference type="Pfam" id="PF00076">
    <property type="entry name" value="RRM_1"/>
    <property type="match status" value="2"/>
</dbReference>
<dbReference type="PROSITE" id="PS50102">
    <property type="entry name" value="RRM"/>
    <property type="match status" value="1"/>
</dbReference>
<dbReference type="SUPFAM" id="SSF54928">
    <property type="entry name" value="RNA-binding domain, RBD"/>
    <property type="match status" value="3"/>
</dbReference>
<evidence type="ECO:0000256" key="3">
    <source>
        <dbReference type="PROSITE-ProRule" id="PRU00176"/>
    </source>
</evidence>
<dbReference type="InterPro" id="IPR050666">
    <property type="entry name" value="ESRP"/>
</dbReference>
<feature type="domain" description="RRM" evidence="5">
    <location>
        <begin position="124"/>
        <end position="201"/>
    </location>
</feature>
<dbReference type="AlphaFoldDB" id="A0A3Q3KRU3"/>
<dbReference type="InterPro" id="IPR012677">
    <property type="entry name" value="Nucleotide-bd_a/b_plait_sf"/>
</dbReference>
<evidence type="ECO:0000256" key="2">
    <source>
        <dbReference type="ARBA" id="ARBA00022884"/>
    </source>
</evidence>
<reference evidence="6" key="2">
    <citation type="submission" date="2025-09" db="UniProtKB">
        <authorList>
            <consortium name="Ensembl"/>
        </authorList>
    </citation>
    <scope>IDENTIFICATION</scope>
</reference>
<sequence length="298" mass="33788">MWRQLHLQQEMPPDKQALPPYPQCSKGLGEEAIAKEIRDSLFILLQNLPFSCSEVEVREFFRGLGVDVVRMVRDGQGRPTGRAMVKFFSPQDSFEADQQHRRSNAGSGGRDQRGRSRSPHRQEFCVFLKGLPYEADKTQVKDFFKNLAIVEDSIYIAYGPNGRATGEGFLEFKTEQDYKTALGAHMQYMGTRFIQVHPISRKGMLEKIDTIRKREAVQGDGKNQDGMKVPRNCAHITNIPYNISKKDVRAFLEGVGLYEDTLKVLTDSQGNGLGQAIFQLRTEEDALIAMLMCVVHRL</sequence>
<dbReference type="InterPro" id="IPR000504">
    <property type="entry name" value="RRM_dom"/>
</dbReference>
<keyword evidence="1" id="KW-0677">Repeat</keyword>
<dbReference type="InterPro" id="IPR035979">
    <property type="entry name" value="RBD_domain_sf"/>
</dbReference>
<protein>
    <recommendedName>
        <fullName evidence="5">RRM domain-containing protein</fullName>
    </recommendedName>
</protein>
<evidence type="ECO:0000259" key="5">
    <source>
        <dbReference type="PROSITE" id="PS50102"/>
    </source>
</evidence>
<evidence type="ECO:0000256" key="1">
    <source>
        <dbReference type="ARBA" id="ARBA00022737"/>
    </source>
</evidence>
<dbReference type="GO" id="GO:0003723">
    <property type="term" value="F:RNA binding"/>
    <property type="evidence" value="ECO:0007669"/>
    <property type="project" value="UniProtKB-UniRule"/>
</dbReference>
<evidence type="ECO:0000313" key="6">
    <source>
        <dbReference type="Ensembl" id="ENSMALP00000032966.1"/>
    </source>
</evidence>
<organism evidence="6 7">
    <name type="scientific">Monopterus albus</name>
    <name type="common">Swamp eel</name>
    <dbReference type="NCBI Taxonomy" id="43700"/>
    <lineage>
        <taxon>Eukaryota</taxon>
        <taxon>Metazoa</taxon>
        <taxon>Chordata</taxon>
        <taxon>Craniata</taxon>
        <taxon>Vertebrata</taxon>
        <taxon>Euteleostomi</taxon>
        <taxon>Actinopterygii</taxon>
        <taxon>Neopterygii</taxon>
        <taxon>Teleostei</taxon>
        <taxon>Neoteleostei</taxon>
        <taxon>Acanthomorphata</taxon>
        <taxon>Anabantaria</taxon>
        <taxon>Synbranchiformes</taxon>
        <taxon>Synbranchidae</taxon>
        <taxon>Monopterus</taxon>
    </lineage>
</organism>
<dbReference type="Ensembl" id="ENSMALT00000033528.1">
    <property type="protein sequence ID" value="ENSMALP00000032966.1"/>
    <property type="gene ID" value="ENSMALG00000022679.1"/>
</dbReference>
<evidence type="ECO:0000256" key="4">
    <source>
        <dbReference type="SAM" id="MobiDB-lite"/>
    </source>
</evidence>
<evidence type="ECO:0000313" key="7">
    <source>
        <dbReference type="Proteomes" id="UP000261600"/>
    </source>
</evidence>
<keyword evidence="2 3" id="KW-0694">RNA-binding</keyword>
<feature type="region of interest" description="Disordered" evidence="4">
    <location>
        <begin position="93"/>
        <end position="119"/>
    </location>
</feature>
<keyword evidence="7" id="KW-1185">Reference proteome</keyword>
<proteinExistence type="predicted"/>
<feature type="region of interest" description="Disordered" evidence="4">
    <location>
        <begin position="1"/>
        <end position="20"/>
    </location>
</feature>